<evidence type="ECO:0000313" key="1">
    <source>
        <dbReference type="EMBL" id="VVA19078.1"/>
    </source>
</evidence>
<dbReference type="InParanoid" id="A0A5E4EZG8"/>
<sequence length="143" mass="16570">MPAQTAKQILIVRLHEPTRRVEHQSNLVDRLLRQIDLVRDFEPRFDGEERMIMSAPAESSKIPRRLSKDQQAIRKSVKEDTYLPESEEYIPGHMLQRILLKLNIPMHSVGKPAGENNPLQLMMRLISDTDTTYDVSKSHKPCE</sequence>
<protein>
    <submittedName>
        <fullName evidence="1">Uncharacterized protein</fullName>
    </submittedName>
</protein>
<dbReference type="Gramene" id="VVA19078">
    <property type="protein sequence ID" value="VVA19078"/>
    <property type="gene ID" value="Prudul26B030477"/>
</dbReference>
<organism evidence="1 2">
    <name type="scientific">Prunus dulcis</name>
    <name type="common">Almond</name>
    <name type="synonym">Amygdalus dulcis</name>
    <dbReference type="NCBI Taxonomy" id="3755"/>
    <lineage>
        <taxon>Eukaryota</taxon>
        <taxon>Viridiplantae</taxon>
        <taxon>Streptophyta</taxon>
        <taxon>Embryophyta</taxon>
        <taxon>Tracheophyta</taxon>
        <taxon>Spermatophyta</taxon>
        <taxon>Magnoliopsida</taxon>
        <taxon>eudicotyledons</taxon>
        <taxon>Gunneridae</taxon>
        <taxon>Pentapetalae</taxon>
        <taxon>rosids</taxon>
        <taxon>fabids</taxon>
        <taxon>Rosales</taxon>
        <taxon>Rosaceae</taxon>
        <taxon>Amygdaloideae</taxon>
        <taxon>Amygdaleae</taxon>
        <taxon>Prunus</taxon>
    </lineage>
</organism>
<dbReference type="Proteomes" id="UP000327085">
    <property type="component" value="Chromosome 3"/>
</dbReference>
<dbReference type="EMBL" id="CABIKO010000034">
    <property type="protein sequence ID" value="VVA19078.1"/>
    <property type="molecule type" value="Genomic_DNA"/>
</dbReference>
<gene>
    <name evidence="1" type="ORF">ALMOND_2B030477</name>
</gene>
<name>A0A5E4EZG8_PRUDU</name>
<reference evidence="2" key="1">
    <citation type="journal article" date="2020" name="Plant J.">
        <title>Transposons played a major role in the diversification between the closely related almond and peach genomes: results from the almond genome sequence.</title>
        <authorList>
            <person name="Alioto T."/>
            <person name="Alexiou K.G."/>
            <person name="Bardil A."/>
            <person name="Barteri F."/>
            <person name="Castanera R."/>
            <person name="Cruz F."/>
            <person name="Dhingra A."/>
            <person name="Duval H."/>
            <person name="Fernandez I Marti A."/>
            <person name="Frias L."/>
            <person name="Galan B."/>
            <person name="Garcia J.L."/>
            <person name="Howad W."/>
            <person name="Gomez-Garrido J."/>
            <person name="Gut M."/>
            <person name="Julca I."/>
            <person name="Morata J."/>
            <person name="Puigdomenech P."/>
            <person name="Ribeca P."/>
            <person name="Rubio Cabetas M.J."/>
            <person name="Vlasova A."/>
            <person name="Wirthensohn M."/>
            <person name="Garcia-Mas J."/>
            <person name="Gabaldon T."/>
            <person name="Casacuberta J.M."/>
            <person name="Arus P."/>
        </authorList>
    </citation>
    <scope>NUCLEOTIDE SEQUENCE [LARGE SCALE GENOMIC DNA]</scope>
    <source>
        <strain evidence="2">cv. Texas</strain>
    </source>
</reference>
<accession>A0A5E4EZG8</accession>
<proteinExistence type="predicted"/>
<evidence type="ECO:0000313" key="2">
    <source>
        <dbReference type="Proteomes" id="UP000327085"/>
    </source>
</evidence>
<dbReference type="AlphaFoldDB" id="A0A5E4EZG8"/>